<dbReference type="CDD" id="cd10448">
    <property type="entry name" value="GIY-YIG_unchar_3"/>
    <property type="match status" value="1"/>
</dbReference>
<comment type="caution">
    <text evidence="3">The sequence shown here is derived from an EMBL/GenBank/DDBJ whole genome shotgun (WGS) entry which is preliminary data.</text>
</comment>
<protein>
    <submittedName>
        <fullName evidence="3">GIY-YIG nuclease family protein</fullName>
    </submittedName>
</protein>
<dbReference type="PANTHER" id="PTHR34477">
    <property type="entry name" value="UPF0213 PROTEIN YHBQ"/>
    <property type="match status" value="1"/>
</dbReference>
<evidence type="ECO:0000256" key="1">
    <source>
        <dbReference type="ARBA" id="ARBA00007435"/>
    </source>
</evidence>
<evidence type="ECO:0000313" key="3">
    <source>
        <dbReference type="EMBL" id="NMH85924.1"/>
    </source>
</evidence>
<dbReference type="Gene3D" id="3.40.1440.10">
    <property type="entry name" value="GIY-YIG endonuclease"/>
    <property type="match status" value="1"/>
</dbReference>
<accession>A0ABX1RUL4</accession>
<name>A0ABX1RUL4_9FLAO</name>
<evidence type="ECO:0000313" key="4">
    <source>
        <dbReference type="Proteomes" id="UP000746690"/>
    </source>
</evidence>
<dbReference type="PROSITE" id="PS50164">
    <property type="entry name" value="GIY_YIG"/>
    <property type="match status" value="1"/>
</dbReference>
<dbReference type="EMBL" id="JABBHF010000001">
    <property type="protein sequence ID" value="NMH85924.1"/>
    <property type="molecule type" value="Genomic_DNA"/>
</dbReference>
<dbReference type="Proteomes" id="UP000746690">
    <property type="component" value="Unassembled WGS sequence"/>
</dbReference>
<keyword evidence="4" id="KW-1185">Reference proteome</keyword>
<comment type="similarity">
    <text evidence="1">Belongs to the UPF0213 family.</text>
</comment>
<feature type="domain" description="GIY-YIG" evidence="2">
    <location>
        <begin position="1"/>
        <end position="74"/>
    </location>
</feature>
<dbReference type="Pfam" id="PF01541">
    <property type="entry name" value="GIY-YIG"/>
    <property type="match status" value="1"/>
</dbReference>
<dbReference type="InterPro" id="IPR050190">
    <property type="entry name" value="UPF0213_domain"/>
</dbReference>
<organism evidence="3 4">
    <name type="scientific">Flavivirga algicola</name>
    <dbReference type="NCBI Taxonomy" id="2729136"/>
    <lineage>
        <taxon>Bacteria</taxon>
        <taxon>Pseudomonadati</taxon>
        <taxon>Bacteroidota</taxon>
        <taxon>Flavobacteriia</taxon>
        <taxon>Flavobacteriales</taxon>
        <taxon>Flavobacteriaceae</taxon>
        <taxon>Flavivirga</taxon>
    </lineage>
</organism>
<dbReference type="PANTHER" id="PTHR34477:SF5">
    <property type="entry name" value="BSL5627 PROTEIN"/>
    <property type="match status" value="1"/>
</dbReference>
<dbReference type="InterPro" id="IPR000305">
    <property type="entry name" value="GIY-YIG_endonuc"/>
</dbReference>
<sequence length="95" mass="11727">MTYALTNKTCGTLYIGVTNDLERRMFEHKKKLVEGFTKKYGLYKLLYFETYQYVNDAIRREKNMKKWKRQWKIDLIEKDNPNWKDLSKDWSYLLE</sequence>
<gene>
    <name evidence="3" type="ORF">HHX25_00250</name>
</gene>
<evidence type="ECO:0000259" key="2">
    <source>
        <dbReference type="PROSITE" id="PS50164"/>
    </source>
</evidence>
<dbReference type="SUPFAM" id="SSF82771">
    <property type="entry name" value="GIY-YIG endonuclease"/>
    <property type="match status" value="1"/>
</dbReference>
<proteinExistence type="inferred from homology"/>
<reference evidence="3 4" key="1">
    <citation type="submission" date="2020-04" db="EMBL/GenBank/DDBJ databases">
        <title>A Flavivirga sp. nov.</title>
        <authorList>
            <person name="Sun X."/>
        </authorList>
    </citation>
    <scope>NUCLEOTIDE SEQUENCE [LARGE SCALE GENOMIC DNA]</scope>
    <source>
        <strain evidence="3 4">Y03</strain>
    </source>
</reference>
<dbReference type="InterPro" id="IPR035901">
    <property type="entry name" value="GIY-YIG_endonuc_sf"/>
</dbReference>